<dbReference type="GeneID" id="30196584"/>
<reference evidence="2 3" key="1">
    <citation type="submission" date="2016-06" db="EMBL/GenBank/DDBJ databases">
        <title>Evolution of pathogenesis and genome organization in the Tremellales.</title>
        <authorList>
            <person name="Cuomo C."/>
            <person name="Litvintseva A."/>
            <person name="Heitman J."/>
            <person name="Chen Y."/>
            <person name="Sun S."/>
            <person name="Springer D."/>
            <person name="Dromer F."/>
            <person name="Young S."/>
            <person name="Zeng Q."/>
            <person name="Chapman S."/>
            <person name="Gujja S."/>
            <person name="Saif S."/>
            <person name="Birren B."/>
        </authorList>
    </citation>
    <scope>NUCLEOTIDE SEQUENCE [LARGE SCALE GENOMIC DNA]</scope>
    <source>
        <strain evidence="2 3">CBS 7118</strain>
    </source>
</reference>
<protein>
    <recommendedName>
        <fullName evidence="4">BZIP domain-containing protein</fullName>
    </recommendedName>
</protein>
<feature type="region of interest" description="Disordered" evidence="1">
    <location>
        <begin position="1"/>
        <end position="60"/>
    </location>
</feature>
<dbReference type="AlphaFoldDB" id="A0A1E3IBV5"/>
<dbReference type="EMBL" id="AWGH01000033">
    <property type="protein sequence ID" value="ODN86080.1"/>
    <property type="molecule type" value="Genomic_DNA"/>
</dbReference>
<accession>A0A1E3IBV5</accession>
<proteinExistence type="predicted"/>
<feature type="compositionally biased region" description="Polar residues" evidence="1">
    <location>
        <begin position="35"/>
        <end position="48"/>
    </location>
</feature>
<evidence type="ECO:0000256" key="1">
    <source>
        <dbReference type="SAM" id="MobiDB-lite"/>
    </source>
</evidence>
<comment type="caution">
    <text evidence="2">The sequence shown here is derived from an EMBL/GenBank/DDBJ whole genome shotgun (WGS) entry which is preliminary data.</text>
</comment>
<dbReference type="RefSeq" id="XP_019028623.1">
    <property type="nucleotide sequence ID" value="XM_019179375.1"/>
</dbReference>
<evidence type="ECO:0000313" key="2">
    <source>
        <dbReference type="EMBL" id="ODN86080.1"/>
    </source>
</evidence>
<gene>
    <name evidence="2" type="ORF">L198_07373</name>
</gene>
<keyword evidence="3" id="KW-1185">Reference proteome</keyword>
<evidence type="ECO:0000313" key="3">
    <source>
        <dbReference type="Proteomes" id="UP000094819"/>
    </source>
</evidence>
<feature type="compositionally biased region" description="Basic and acidic residues" evidence="1">
    <location>
        <begin position="1"/>
        <end position="30"/>
    </location>
</feature>
<evidence type="ECO:0008006" key="4">
    <source>
        <dbReference type="Google" id="ProtNLM"/>
    </source>
</evidence>
<dbReference type="Proteomes" id="UP000094819">
    <property type="component" value="Unassembled WGS sequence"/>
</dbReference>
<sequence length="101" mass="11455">MGELTKEEQHRLRIHNREKSQRARDKKKNEALAAAQNTKSASTRQKSGNADEPLDGTEDDFASLVDFEDNPEYVPLSPEEMDALGADFGEICWDKNFQSQQ</sequence>
<name>A0A1E3IBV5_9TREE</name>
<organism evidence="2 3">
    <name type="scientific">Cryptococcus wingfieldii CBS 7118</name>
    <dbReference type="NCBI Taxonomy" id="1295528"/>
    <lineage>
        <taxon>Eukaryota</taxon>
        <taxon>Fungi</taxon>
        <taxon>Dikarya</taxon>
        <taxon>Basidiomycota</taxon>
        <taxon>Agaricomycotina</taxon>
        <taxon>Tremellomycetes</taxon>
        <taxon>Tremellales</taxon>
        <taxon>Cryptococcaceae</taxon>
        <taxon>Cryptococcus</taxon>
    </lineage>
</organism>